<dbReference type="WBParaSite" id="maker-E.canG7_contigs_7712-snap-gene-0.1-mRNA-1">
    <property type="protein sequence ID" value="maker-E.canG7_contigs_7712-snap-gene-0.1-mRNA-1"/>
    <property type="gene ID" value="EcG7_08781"/>
</dbReference>
<sequence length="150" mass="17319">MEVQLCEVYLTNWDVNLKLYHTDDFLTISAQKAVLFNIAMSYNFSTCECDTPVFYLSINTPKVVSGSWEKVGKYSAEDFGKKRSTDLLSDQGIYMDLFFLLFQHNSLKHPSLCEKGGSKEPIESLYRIMNANVILILYESDWQTGLQKRF</sequence>
<proteinExistence type="predicted"/>
<dbReference type="Proteomes" id="UP000887562">
    <property type="component" value="Unplaced"/>
</dbReference>
<evidence type="ECO:0000313" key="1">
    <source>
        <dbReference type="Proteomes" id="UP000887562"/>
    </source>
</evidence>
<reference evidence="2" key="1">
    <citation type="submission" date="2022-11" db="UniProtKB">
        <authorList>
            <consortium name="WormBaseParasite"/>
        </authorList>
    </citation>
    <scope>IDENTIFICATION</scope>
</reference>
<keyword evidence="1" id="KW-1185">Reference proteome</keyword>
<organism evidence="1 2">
    <name type="scientific">Echinococcus canadensis</name>
    <dbReference type="NCBI Taxonomy" id="519352"/>
    <lineage>
        <taxon>Eukaryota</taxon>
        <taxon>Metazoa</taxon>
        <taxon>Spiralia</taxon>
        <taxon>Lophotrochozoa</taxon>
        <taxon>Platyhelminthes</taxon>
        <taxon>Cestoda</taxon>
        <taxon>Eucestoda</taxon>
        <taxon>Cyclophyllidea</taxon>
        <taxon>Taeniidae</taxon>
        <taxon>Echinococcus</taxon>
        <taxon>Echinococcus canadensis group</taxon>
    </lineage>
</organism>
<dbReference type="AlphaFoldDB" id="A0A915EVS3"/>
<protein>
    <submittedName>
        <fullName evidence="2">Uncharacterized protein</fullName>
    </submittedName>
</protein>
<evidence type="ECO:0000313" key="2">
    <source>
        <dbReference type="WBParaSite" id="maker-E.canG7_contigs_7712-snap-gene-0.1-mRNA-1"/>
    </source>
</evidence>
<accession>A0A915EVS3</accession>
<name>A0A915EVS3_9CEST</name>